<name>A0ABN8NGM1_9CNID</name>
<keyword evidence="3" id="KW-0862">Zinc</keyword>
<organism evidence="7 8">
    <name type="scientific">Porites lobata</name>
    <dbReference type="NCBI Taxonomy" id="104759"/>
    <lineage>
        <taxon>Eukaryota</taxon>
        <taxon>Metazoa</taxon>
        <taxon>Cnidaria</taxon>
        <taxon>Anthozoa</taxon>
        <taxon>Hexacorallia</taxon>
        <taxon>Scleractinia</taxon>
        <taxon>Fungiina</taxon>
        <taxon>Poritidae</taxon>
        <taxon>Porites</taxon>
    </lineage>
</organism>
<evidence type="ECO:0000256" key="1">
    <source>
        <dbReference type="ARBA" id="ARBA00022723"/>
    </source>
</evidence>
<evidence type="ECO:0000256" key="2">
    <source>
        <dbReference type="ARBA" id="ARBA00022771"/>
    </source>
</evidence>
<evidence type="ECO:0000256" key="4">
    <source>
        <dbReference type="PROSITE-ProRule" id="PRU00601"/>
    </source>
</evidence>
<reference evidence="7 8" key="1">
    <citation type="submission" date="2022-05" db="EMBL/GenBank/DDBJ databases">
        <authorList>
            <consortium name="Genoscope - CEA"/>
            <person name="William W."/>
        </authorList>
    </citation>
    <scope>NUCLEOTIDE SEQUENCE [LARGE SCALE GENOMIC DNA]</scope>
</reference>
<dbReference type="SUPFAM" id="SSF161245">
    <property type="entry name" value="Zinc hairpin stack"/>
    <property type="match status" value="1"/>
</dbReference>
<dbReference type="InterPro" id="IPR037275">
    <property type="entry name" value="Znf_CTCHY_sf"/>
</dbReference>
<evidence type="ECO:0000259" key="6">
    <source>
        <dbReference type="PROSITE" id="PS51270"/>
    </source>
</evidence>
<feature type="domain" description="CHY-type" evidence="5">
    <location>
        <begin position="10"/>
        <end position="83"/>
    </location>
</feature>
<keyword evidence="8" id="KW-1185">Reference proteome</keyword>
<feature type="domain" description="CTCHY-type" evidence="6">
    <location>
        <begin position="85"/>
        <end position="147"/>
    </location>
</feature>
<sequence>MERPAEEREFLEAQWLCEHYQRHCSVKFPCCMQFYSCHHCHNISTACDNEEAKACHATHLKCSYCQHEQEICEGGARCQKCSREMSAFFCSICKHFTSLDENPYHCEECGICWIHKDKSFHRDVCNVCLDKQLGGNHKCRPDSSRDEFCICLEDAFIGCQILPCSHKGHRGSTNVAVTQNGIEEEDKGVSTENQYCTLHSLSSDEGCVDPRNHLEDLLDNPHLQTISLDGSSLVEKKSIPVDLENPAEALFLTDKEKRFMQCYDAHLQGNELGNTMSDGVLAGASSPSTSFFEPHLGDFERSRVSLLHNSDHKSSDNSLLALERCVAEASAVIKRVLQEREEDEQFGRGIEAEQNS</sequence>
<comment type="caution">
    <text evidence="7">The sequence shown here is derived from an EMBL/GenBank/DDBJ whole genome shotgun (WGS) entry which is preliminary data.</text>
</comment>
<accession>A0ABN8NGM1</accession>
<evidence type="ECO:0000313" key="8">
    <source>
        <dbReference type="Proteomes" id="UP001159405"/>
    </source>
</evidence>
<gene>
    <name evidence="7" type="ORF">PLOB_00016683</name>
</gene>
<keyword evidence="2 4" id="KW-0863">Zinc-finger</keyword>
<dbReference type="PANTHER" id="PTHR21319">
    <property type="entry name" value="RING FINGER AND CHY ZINC FINGER DOMAIN-CONTAINING PROTEIN 1"/>
    <property type="match status" value="1"/>
</dbReference>
<dbReference type="PANTHER" id="PTHR21319:SF53">
    <property type="entry name" value="RING FINGER AND CHY ZINC FINGER DOMAIN-CONTAINING PROTEIN 1"/>
    <property type="match status" value="1"/>
</dbReference>
<dbReference type="Pfam" id="PF05495">
    <property type="entry name" value="zf-CHY"/>
    <property type="match status" value="1"/>
</dbReference>
<dbReference type="PROSITE" id="PS51266">
    <property type="entry name" value="ZF_CHY"/>
    <property type="match status" value="1"/>
</dbReference>
<dbReference type="PROSITE" id="PS51270">
    <property type="entry name" value="ZF_CTCHY"/>
    <property type="match status" value="1"/>
</dbReference>
<evidence type="ECO:0000256" key="3">
    <source>
        <dbReference type="ARBA" id="ARBA00022833"/>
    </source>
</evidence>
<keyword evidence="1" id="KW-0479">Metal-binding</keyword>
<evidence type="ECO:0000313" key="7">
    <source>
        <dbReference type="EMBL" id="CAH3107431.1"/>
    </source>
</evidence>
<dbReference type="EMBL" id="CALNXK010000020">
    <property type="protein sequence ID" value="CAH3107431.1"/>
    <property type="molecule type" value="Genomic_DNA"/>
</dbReference>
<dbReference type="Proteomes" id="UP001159405">
    <property type="component" value="Unassembled WGS sequence"/>
</dbReference>
<dbReference type="InterPro" id="IPR008913">
    <property type="entry name" value="Znf_CHY"/>
</dbReference>
<evidence type="ECO:0000259" key="5">
    <source>
        <dbReference type="PROSITE" id="PS51266"/>
    </source>
</evidence>
<proteinExistence type="predicted"/>
<dbReference type="SUPFAM" id="SSF161219">
    <property type="entry name" value="CHY zinc finger-like"/>
    <property type="match status" value="1"/>
</dbReference>
<protein>
    <submittedName>
        <fullName evidence="7">Uncharacterized protein</fullName>
    </submittedName>
</protein>
<dbReference type="InterPro" id="IPR037274">
    <property type="entry name" value="Znf_CHY_sf"/>
</dbReference>
<dbReference type="InterPro" id="IPR017921">
    <property type="entry name" value="Znf_CTCHY"/>
</dbReference>